<dbReference type="RefSeq" id="XP_031055719.1">
    <property type="nucleotide sequence ID" value="XM_031214628.1"/>
</dbReference>
<evidence type="ECO:0000313" key="1">
    <source>
        <dbReference type="EMBL" id="EXL93629.1"/>
    </source>
</evidence>
<proteinExistence type="predicted"/>
<organism evidence="1">
    <name type="scientific">Fusarium odoratissimum (strain NRRL 54006)</name>
    <dbReference type="NCBI Taxonomy" id="1089451"/>
    <lineage>
        <taxon>Eukaryota</taxon>
        <taxon>Fungi</taxon>
        <taxon>Dikarya</taxon>
        <taxon>Ascomycota</taxon>
        <taxon>Pezizomycotina</taxon>
        <taxon>Sordariomycetes</taxon>
        <taxon>Hypocreomycetidae</taxon>
        <taxon>Hypocreales</taxon>
        <taxon>Nectriaceae</taxon>
        <taxon>Fusarium</taxon>
        <taxon>Fusarium oxysporum species complex</taxon>
        <taxon>Fusarium oxysporum f. sp. cubense (strain race 4)</taxon>
    </lineage>
</organism>
<gene>
    <name evidence="1" type="ORF">FOIG_13475</name>
</gene>
<reference evidence="1" key="2">
    <citation type="submission" date="2014-03" db="EMBL/GenBank/DDBJ databases">
        <title>The Genome Annotation of Fusarium oxysporum II5.</title>
        <authorList>
            <consortium name="The Broad Institute Genomics Platform"/>
            <person name="Ma L.-J."/>
            <person name="Corby-Kistler H."/>
            <person name="Broz K."/>
            <person name="Gale L.R."/>
            <person name="Jonkers W."/>
            <person name="O'Donnell K."/>
            <person name="Ploetz R."/>
            <person name="Steinberg C."/>
            <person name="Schwartz D.C."/>
            <person name="VanEtten H."/>
            <person name="Zhou S."/>
            <person name="Young S.K."/>
            <person name="Zeng Q."/>
            <person name="Gargeya S."/>
            <person name="Fitzgerald M."/>
            <person name="Abouelleil A."/>
            <person name="Alvarado L."/>
            <person name="Chapman S.B."/>
            <person name="Gainer-Dewar J."/>
            <person name="Goldberg J."/>
            <person name="Griggs A."/>
            <person name="Gujja S."/>
            <person name="Hansen M."/>
            <person name="Howarth C."/>
            <person name="Imamovic A."/>
            <person name="Ireland A."/>
            <person name="Larimer J."/>
            <person name="McCowan C."/>
            <person name="Murphy C."/>
            <person name="Pearson M."/>
            <person name="Poon T.W."/>
            <person name="Priest M."/>
            <person name="Roberts A."/>
            <person name="Saif S."/>
            <person name="Shea T."/>
            <person name="Sykes S."/>
            <person name="Wortman J."/>
            <person name="Nusbaum C."/>
            <person name="Birren B."/>
        </authorList>
    </citation>
    <scope>NUCLEOTIDE SEQUENCE</scope>
    <source>
        <strain evidence="1">54006</strain>
    </source>
</reference>
<dbReference type="Proteomes" id="UP000030685">
    <property type="component" value="Unassembled WGS sequence"/>
</dbReference>
<sequence length="84" mass="9310">MTNGLLLQDHVNDNALANYASIMIDEAQETRFPAPEASGLQRQSWSDYAPDGSYCVSLHDNELDVVDEPDQDIASFLQKKGLLL</sequence>
<dbReference type="AlphaFoldDB" id="X0K9E7"/>
<accession>X0K9E7</accession>
<dbReference type="VEuPathDB" id="FungiDB:FOIG_13475"/>
<dbReference type="GeneID" id="42038650"/>
<name>X0K9E7_FUSO5</name>
<protein>
    <submittedName>
        <fullName evidence="1">Uncharacterized protein</fullName>
    </submittedName>
</protein>
<dbReference type="HOGENOM" id="CLU_2527544_0_0_1"/>
<dbReference type="EMBL" id="KK036129">
    <property type="protein sequence ID" value="EXL93629.1"/>
    <property type="molecule type" value="Genomic_DNA"/>
</dbReference>
<reference evidence="1" key="1">
    <citation type="submission" date="2011-11" db="EMBL/GenBank/DDBJ databases">
        <title>The Genome Sequence of Fusarium oxysporum II5.</title>
        <authorList>
            <consortium name="The Broad Institute Genome Sequencing Platform"/>
            <person name="Ma L.-J."/>
            <person name="Gale L.R."/>
            <person name="Schwartz D.C."/>
            <person name="Zhou S."/>
            <person name="Corby-Kistler H."/>
            <person name="Young S.K."/>
            <person name="Zeng Q."/>
            <person name="Gargeya S."/>
            <person name="Fitzgerald M."/>
            <person name="Haas B."/>
            <person name="Abouelleil A."/>
            <person name="Alvarado L."/>
            <person name="Arachchi H.M."/>
            <person name="Berlin A."/>
            <person name="Brown A."/>
            <person name="Chapman S.B."/>
            <person name="Chen Z."/>
            <person name="Dunbar C."/>
            <person name="Freedman E."/>
            <person name="Gearin G."/>
            <person name="Goldberg J."/>
            <person name="Griggs A."/>
            <person name="Gujja S."/>
            <person name="Heiman D."/>
            <person name="Howarth C."/>
            <person name="Larson L."/>
            <person name="Lui A."/>
            <person name="MacDonald P.J.P."/>
            <person name="Montmayeur A."/>
            <person name="Murphy C."/>
            <person name="Neiman D."/>
            <person name="Pearson M."/>
            <person name="Priest M."/>
            <person name="Roberts A."/>
            <person name="Saif S."/>
            <person name="Shea T."/>
            <person name="Shenoy N."/>
            <person name="Sisk P."/>
            <person name="Stolte C."/>
            <person name="Sykes S."/>
            <person name="Wortman J."/>
            <person name="Nusbaum C."/>
            <person name="Birren B."/>
        </authorList>
    </citation>
    <scope>NUCLEOTIDE SEQUENCE [LARGE SCALE GENOMIC DNA]</scope>
    <source>
        <strain evidence="1">54006</strain>
    </source>
</reference>